<dbReference type="Proteomes" id="UP000274429">
    <property type="component" value="Unassembled WGS sequence"/>
</dbReference>
<dbReference type="EMBL" id="UYWX01001664">
    <property type="protein sequence ID" value="VDM21483.1"/>
    <property type="molecule type" value="Genomic_DNA"/>
</dbReference>
<dbReference type="WBParaSite" id="TTAC_0000292201-mRNA-1">
    <property type="protein sequence ID" value="TTAC_0000292201-mRNA-1"/>
    <property type="gene ID" value="TTAC_0000292201"/>
</dbReference>
<evidence type="ECO:0000313" key="1">
    <source>
        <dbReference type="EMBL" id="VDM21483.1"/>
    </source>
</evidence>
<sequence>MTADELSRRGNLDGSQAIGTELASAEVSSGFATSNVRVRPPTDHLWFNDDVESRQLRREAPLVRLEDEGEAADLT</sequence>
<proteinExistence type="predicted"/>
<evidence type="ECO:0000313" key="2">
    <source>
        <dbReference type="Proteomes" id="UP000274429"/>
    </source>
</evidence>
<protein>
    <submittedName>
        <fullName evidence="1 3">Uncharacterized protein</fullName>
    </submittedName>
</protein>
<evidence type="ECO:0000313" key="3">
    <source>
        <dbReference type="WBParaSite" id="TTAC_0000292201-mRNA-1"/>
    </source>
</evidence>
<organism evidence="3">
    <name type="scientific">Hydatigena taeniaeformis</name>
    <name type="common">Feline tapeworm</name>
    <name type="synonym">Taenia taeniaeformis</name>
    <dbReference type="NCBI Taxonomy" id="6205"/>
    <lineage>
        <taxon>Eukaryota</taxon>
        <taxon>Metazoa</taxon>
        <taxon>Spiralia</taxon>
        <taxon>Lophotrochozoa</taxon>
        <taxon>Platyhelminthes</taxon>
        <taxon>Cestoda</taxon>
        <taxon>Eucestoda</taxon>
        <taxon>Cyclophyllidea</taxon>
        <taxon>Taeniidae</taxon>
        <taxon>Hydatigera</taxon>
    </lineage>
</organism>
<accession>A0A0R3WQ82</accession>
<reference evidence="3" key="1">
    <citation type="submission" date="2017-02" db="UniProtKB">
        <authorList>
            <consortium name="WormBaseParasite"/>
        </authorList>
    </citation>
    <scope>IDENTIFICATION</scope>
</reference>
<reference evidence="1 2" key="2">
    <citation type="submission" date="2018-11" db="EMBL/GenBank/DDBJ databases">
        <authorList>
            <consortium name="Pathogen Informatics"/>
        </authorList>
    </citation>
    <scope>NUCLEOTIDE SEQUENCE [LARGE SCALE GENOMIC DNA]</scope>
</reference>
<keyword evidence="2" id="KW-1185">Reference proteome</keyword>
<dbReference type="AlphaFoldDB" id="A0A0R3WQ82"/>
<gene>
    <name evidence="1" type="ORF">TTAC_LOCUS2907</name>
</gene>
<name>A0A0R3WQ82_HYDTA</name>